<reference evidence="1" key="1">
    <citation type="submission" date="2022-11" db="EMBL/GenBank/DDBJ databases">
        <authorList>
            <person name="Graham C."/>
            <person name="Newman J.D."/>
        </authorList>
    </citation>
    <scope>NUCLEOTIDE SEQUENCE</scope>
    <source>
        <strain evidence="1">DSM 19486</strain>
    </source>
</reference>
<protein>
    <submittedName>
        <fullName evidence="1">Toprim domain-containing protein</fullName>
    </submittedName>
</protein>
<dbReference type="GO" id="GO:0008270">
    <property type="term" value="F:zinc ion binding"/>
    <property type="evidence" value="ECO:0007669"/>
    <property type="project" value="InterPro"/>
</dbReference>
<dbReference type="SUPFAM" id="SSF57783">
    <property type="entry name" value="Zinc beta-ribbon"/>
    <property type="match status" value="1"/>
</dbReference>
<dbReference type="GO" id="GO:0003677">
    <property type="term" value="F:DNA binding"/>
    <property type="evidence" value="ECO:0007669"/>
    <property type="project" value="InterPro"/>
</dbReference>
<dbReference type="Gene3D" id="3.90.580.10">
    <property type="entry name" value="Zinc finger, CHC2-type domain"/>
    <property type="match status" value="1"/>
</dbReference>
<comment type="caution">
    <text evidence="1">The sequence shown here is derived from an EMBL/GenBank/DDBJ whole genome shotgun (WGS) entry which is preliminary data.</text>
</comment>
<dbReference type="EMBL" id="JAPJUH010000004">
    <property type="protein sequence ID" value="MCX3265639.1"/>
    <property type="molecule type" value="Genomic_DNA"/>
</dbReference>
<evidence type="ECO:0000313" key="2">
    <source>
        <dbReference type="Proteomes" id="UP001142592"/>
    </source>
</evidence>
<dbReference type="InterPro" id="IPR036977">
    <property type="entry name" value="DNA_primase_Znf_CHC2"/>
</dbReference>
<evidence type="ECO:0000313" key="1">
    <source>
        <dbReference type="EMBL" id="MCX3265639.1"/>
    </source>
</evidence>
<dbReference type="Proteomes" id="UP001142592">
    <property type="component" value="Unassembled WGS sequence"/>
</dbReference>
<dbReference type="AlphaFoldDB" id="A0A9X3DDF1"/>
<dbReference type="RefSeq" id="WP_010601160.1">
    <property type="nucleotide sequence ID" value="NZ_JAPJUH010000004.1"/>
</dbReference>
<dbReference type="GO" id="GO:0006260">
    <property type="term" value="P:DNA replication"/>
    <property type="evidence" value="ECO:0007669"/>
    <property type="project" value="InterPro"/>
</dbReference>
<dbReference type="Pfam" id="PF13155">
    <property type="entry name" value="Toprim_2"/>
    <property type="match status" value="1"/>
</dbReference>
<sequence length="321" mass="35739">MSDFLNVNEIKEKVSLLTLLGNLGFMPQKVSGNEHFFLSMLREEYTASLCVNEKLGVWFDHGGAGVSGIKSGSVIDFGLAYWYPATFHEVLHKIVEHANVAIDNSRDFKGQVPLRNHTSREASYEINLVSELIAHNGLKSYLLSRGVDKVAAGFLYQIDYMVLDNKNKQRDFSASGWPNENGGWEVRNKYFKGCLGHKGMSYFPGSAYKLAVFEGCYDFLSWKIENRNDPASVLVLNSLSFLSSAIARAKQFACSEIYFDNDKAGIAGAKAFTTEVSGSIDCSFKYDAFKDYNEKIVFSIKSSKIALDKPVSLNLGNGLER</sequence>
<keyword evidence="2" id="KW-1185">Reference proteome</keyword>
<gene>
    <name evidence="1" type="ORF">OQZ29_12835</name>
</gene>
<proteinExistence type="predicted"/>
<organism evidence="1 2">
    <name type="scientific">Pedobacter agri</name>
    <dbReference type="NCBI Taxonomy" id="454586"/>
    <lineage>
        <taxon>Bacteria</taxon>
        <taxon>Pseudomonadati</taxon>
        <taxon>Bacteroidota</taxon>
        <taxon>Sphingobacteriia</taxon>
        <taxon>Sphingobacteriales</taxon>
        <taxon>Sphingobacteriaceae</taxon>
        <taxon>Pedobacter</taxon>
    </lineage>
</organism>
<name>A0A9X3DDF1_9SPHI</name>
<accession>A0A9X3DDF1</accession>